<feature type="non-terminal residue" evidence="2">
    <location>
        <position position="432"/>
    </location>
</feature>
<evidence type="ECO:0000256" key="1">
    <source>
        <dbReference type="SAM" id="MobiDB-lite"/>
    </source>
</evidence>
<feature type="compositionally biased region" description="Basic and acidic residues" evidence="1">
    <location>
        <begin position="422"/>
        <end position="432"/>
    </location>
</feature>
<dbReference type="PANTHER" id="PTHR31751">
    <property type="entry name" value="SI:CH211-108C17.2-RELATED-RELATED"/>
    <property type="match status" value="1"/>
</dbReference>
<name>A0AAV5VQN4_9BILA</name>
<feature type="region of interest" description="Disordered" evidence="1">
    <location>
        <begin position="334"/>
        <end position="432"/>
    </location>
</feature>
<evidence type="ECO:0000313" key="3">
    <source>
        <dbReference type="Proteomes" id="UP001432322"/>
    </source>
</evidence>
<feature type="compositionally biased region" description="Acidic residues" evidence="1">
    <location>
        <begin position="362"/>
        <end position="374"/>
    </location>
</feature>
<protein>
    <submittedName>
        <fullName evidence="2">Uncharacterized protein</fullName>
    </submittedName>
</protein>
<feature type="compositionally biased region" description="Acidic residues" evidence="1">
    <location>
        <begin position="397"/>
        <end position="415"/>
    </location>
</feature>
<keyword evidence="3" id="KW-1185">Reference proteome</keyword>
<comment type="caution">
    <text evidence="2">The sequence shown here is derived from an EMBL/GenBank/DDBJ whole genome shotgun (WGS) entry which is preliminary data.</text>
</comment>
<accession>A0AAV5VQN4</accession>
<organism evidence="2 3">
    <name type="scientific">Pristionchus fissidentatus</name>
    <dbReference type="NCBI Taxonomy" id="1538716"/>
    <lineage>
        <taxon>Eukaryota</taxon>
        <taxon>Metazoa</taxon>
        <taxon>Ecdysozoa</taxon>
        <taxon>Nematoda</taxon>
        <taxon>Chromadorea</taxon>
        <taxon>Rhabditida</taxon>
        <taxon>Rhabditina</taxon>
        <taxon>Diplogasteromorpha</taxon>
        <taxon>Diplogasteroidea</taxon>
        <taxon>Neodiplogasteridae</taxon>
        <taxon>Pristionchus</taxon>
    </lineage>
</organism>
<reference evidence="2" key="1">
    <citation type="submission" date="2023-10" db="EMBL/GenBank/DDBJ databases">
        <title>Genome assembly of Pristionchus species.</title>
        <authorList>
            <person name="Yoshida K."/>
            <person name="Sommer R.J."/>
        </authorList>
    </citation>
    <scope>NUCLEOTIDE SEQUENCE</scope>
    <source>
        <strain evidence="2">RS5133</strain>
    </source>
</reference>
<evidence type="ECO:0000313" key="2">
    <source>
        <dbReference type="EMBL" id="GMT20094.1"/>
    </source>
</evidence>
<dbReference type="Proteomes" id="UP001432322">
    <property type="component" value="Unassembled WGS sequence"/>
</dbReference>
<dbReference type="AlphaFoldDB" id="A0AAV5VQN4"/>
<dbReference type="EMBL" id="BTSY01000003">
    <property type="protein sequence ID" value="GMT20094.1"/>
    <property type="molecule type" value="Genomic_DNA"/>
</dbReference>
<sequence length="432" mass="49838">MGRHTVSVAHHELLKKIEKASVEGNVKREMKLRLELAEFLSKKRKNTEAIEQYTAVLENPNGIDRLHCLNCLTELHAEEGNCDETLKFIDILKTEKVTVGETFMRQTFPTIAHLLDHWHLKRNINKAMKKRGKRKAFRDLNSLIPRFNKIWYIALENSNGDPIKMKETINSFLLHVLGKHKFDNDSRFTVVKQCLHGRLSRKDRPSNLSPSSPAYQALVDIILDPKQQEAISRVALTKTTSLNEVFHTISLIYTNKRIWCDKRMYVARTALAQLHYNSIMMARLEGRRSVKHIKEIEKKGRGVVKKKIYTGGMDHEWRKELMEKARELLRKKQIMRKEERRKKKEARLLTAQAPQDGHDSGDESEEEIDEEEETNQLGEEIDKSEDELEVRGTGESGGEEGPVESEEDGGSDLEEPTPATKEWIKKNKDAAI</sequence>
<dbReference type="PANTHER" id="PTHR31751:SF42">
    <property type="entry name" value="PROTEIN CBG10204"/>
    <property type="match status" value="1"/>
</dbReference>
<gene>
    <name evidence="2" type="ORF">PFISCL1PPCAC_11391</name>
</gene>
<proteinExistence type="predicted"/>